<evidence type="ECO:0000313" key="4">
    <source>
        <dbReference type="Proteomes" id="UP000001542"/>
    </source>
</evidence>
<feature type="transmembrane region" description="Helical" evidence="2">
    <location>
        <begin position="72"/>
        <end position="97"/>
    </location>
</feature>
<feature type="compositionally biased region" description="Polar residues" evidence="1">
    <location>
        <begin position="111"/>
        <end position="127"/>
    </location>
</feature>
<gene>
    <name evidence="3" type="ORF">TVAG_456500</name>
</gene>
<organism evidence="3 4">
    <name type="scientific">Trichomonas vaginalis (strain ATCC PRA-98 / G3)</name>
    <dbReference type="NCBI Taxonomy" id="412133"/>
    <lineage>
        <taxon>Eukaryota</taxon>
        <taxon>Metamonada</taxon>
        <taxon>Parabasalia</taxon>
        <taxon>Trichomonadida</taxon>
        <taxon>Trichomonadidae</taxon>
        <taxon>Trichomonas</taxon>
    </lineage>
</organism>
<sequence length="127" mass="14453">MLIFLSFLGLVRSEDWPTPSPSWNVPDYPPEWPTQSPEWPPEQYPKPDWPTPTEKWPDTPIYPPTPSKHLTAFQIAMIVVGSTAGLAIIVIAVILIIRKRPHKKSPEYHNPNFSTPTDSLLQNTDEL</sequence>
<keyword evidence="4" id="KW-1185">Reference proteome</keyword>
<reference evidence="3" key="1">
    <citation type="submission" date="2006-10" db="EMBL/GenBank/DDBJ databases">
        <authorList>
            <person name="Amadeo P."/>
            <person name="Zhao Q."/>
            <person name="Wortman J."/>
            <person name="Fraser-Liggett C."/>
            <person name="Carlton J."/>
        </authorList>
    </citation>
    <scope>NUCLEOTIDE SEQUENCE</scope>
    <source>
        <strain evidence="3">G3</strain>
    </source>
</reference>
<dbReference type="RefSeq" id="XP_001583001.1">
    <property type="nucleotide sequence ID" value="XM_001582951.1"/>
</dbReference>
<dbReference type="InParanoid" id="A2DBX4"/>
<accession>A2DBX4</accession>
<proteinExistence type="predicted"/>
<dbReference type="VEuPathDB" id="TrichDB:TVAGG3_0264330"/>
<reference evidence="3" key="2">
    <citation type="journal article" date="2007" name="Science">
        <title>Draft genome sequence of the sexually transmitted pathogen Trichomonas vaginalis.</title>
        <authorList>
            <person name="Carlton J.M."/>
            <person name="Hirt R.P."/>
            <person name="Silva J.C."/>
            <person name="Delcher A.L."/>
            <person name="Schatz M."/>
            <person name="Zhao Q."/>
            <person name="Wortman J.R."/>
            <person name="Bidwell S.L."/>
            <person name="Alsmark U.C.M."/>
            <person name="Besteiro S."/>
            <person name="Sicheritz-Ponten T."/>
            <person name="Noel C.J."/>
            <person name="Dacks J.B."/>
            <person name="Foster P.G."/>
            <person name="Simillion C."/>
            <person name="Van de Peer Y."/>
            <person name="Miranda-Saavedra D."/>
            <person name="Barton G.J."/>
            <person name="Westrop G.D."/>
            <person name="Mueller S."/>
            <person name="Dessi D."/>
            <person name="Fiori P.L."/>
            <person name="Ren Q."/>
            <person name="Paulsen I."/>
            <person name="Zhang H."/>
            <person name="Bastida-Corcuera F.D."/>
            <person name="Simoes-Barbosa A."/>
            <person name="Brown M.T."/>
            <person name="Hayes R.D."/>
            <person name="Mukherjee M."/>
            <person name="Okumura C.Y."/>
            <person name="Schneider R."/>
            <person name="Smith A.J."/>
            <person name="Vanacova S."/>
            <person name="Villalvazo M."/>
            <person name="Haas B.J."/>
            <person name="Pertea M."/>
            <person name="Feldblyum T.V."/>
            <person name="Utterback T.R."/>
            <person name="Shu C.L."/>
            <person name="Osoegawa K."/>
            <person name="de Jong P.J."/>
            <person name="Hrdy I."/>
            <person name="Horvathova L."/>
            <person name="Zubacova Z."/>
            <person name="Dolezal P."/>
            <person name="Malik S.B."/>
            <person name="Logsdon J.M. Jr."/>
            <person name="Henze K."/>
            <person name="Gupta A."/>
            <person name="Wang C.C."/>
            <person name="Dunne R.L."/>
            <person name="Upcroft J.A."/>
            <person name="Upcroft P."/>
            <person name="White O."/>
            <person name="Salzberg S.L."/>
            <person name="Tang P."/>
            <person name="Chiu C.-H."/>
            <person name="Lee Y.-S."/>
            <person name="Embley T.M."/>
            <person name="Coombs G.H."/>
            <person name="Mottram J.C."/>
            <person name="Tachezy J."/>
            <person name="Fraser-Liggett C.M."/>
            <person name="Johnson P.J."/>
        </authorList>
    </citation>
    <scope>NUCLEOTIDE SEQUENCE [LARGE SCALE GENOMIC DNA]</scope>
    <source>
        <strain evidence="3">G3</strain>
    </source>
</reference>
<protein>
    <submittedName>
        <fullName evidence="3">Uncharacterized protein</fullName>
    </submittedName>
</protein>
<evidence type="ECO:0000256" key="1">
    <source>
        <dbReference type="SAM" id="MobiDB-lite"/>
    </source>
</evidence>
<keyword evidence="2" id="KW-1133">Transmembrane helix</keyword>
<keyword evidence="2" id="KW-0812">Transmembrane</keyword>
<keyword evidence="2" id="KW-0472">Membrane</keyword>
<feature type="region of interest" description="Disordered" evidence="1">
    <location>
        <begin position="103"/>
        <end position="127"/>
    </location>
</feature>
<dbReference type="AlphaFoldDB" id="A2DBX4"/>
<name>A2DBX4_TRIV3</name>
<feature type="compositionally biased region" description="Pro residues" evidence="1">
    <location>
        <begin position="27"/>
        <end position="50"/>
    </location>
</feature>
<dbReference type="VEuPathDB" id="TrichDB:TVAG_456500"/>
<dbReference type="EMBL" id="DS113186">
    <property type="protein sequence ID" value="EAY22015.1"/>
    <property type="molecule type" value="Genomic_DNA"/>
</dbReference>
<evidence type="ECO:0000313" key="3">
    <source>
        <dbReference type="EMBL" id="EAY22015.1"/>
    </source>
</evidence>
<feature type="region of interest" description="Disordered" evidence="1">
    <location>
        <begin position="16"/>
        <end position="61"/>
    </location>
</feature>
<dbReference type="Proteomes" id="UP000001542">
    <property type="component" value="Unassembled WGS sequence"/>
</dbReference>
<evidence type="ECO:0000256" key="2">
    <source>
        <dbReference type="SAM" id="Phobius"/>
    </source>
</evidence>
<dbReference type="KEGG" id="tva:5467565"/>